<gene>
    <name evidence="21" type="primary">Alpk2</name>
</gene>
<feature type="region of interest" description="Disordered" evidence="17">
    <location>
        <begin position="1568"/>
        <end position="1593"/>
    </location>
</feature>
<feature type="region of interest" description="Disordered" evidence="17">
    <location>
        <begin position="2112"/>
        <end position="2144"/>
    </location>
</feature>
<keyword evidence="5" id="KW-0723">Serine/threonine-protein kinase</keyword>
<organism evidence="20 21">
    <name type="scientific">Mus caroli</name>
    <name type="common">Ryukyu mouse</name>
    <name type="synonym">Ricefield mouse</name>
    <dbReference type="NCBI Taxonomy" id="10089"/>
    <lineage>
        <taxon>Eukaryota</taxon>
        <taxon>Metazoa</taxon>
        <taxon>Chordata</taxon>
        <taxon>Craniata</taxon>
        <taxon>Vertebrata</taxon>
        <taxon>Euteleostomi</taxon>
        <taxon>Mammalia</taxon>
        <taxon>Eutheria</taxon>
        <taxon>Euarchontoglires</taxon>
        <taxon>Glires</taxon>
        <taxon>Rodentia</taxon>
        <taxon>Myomorpha</taxon>
        <taxon>Muroidea</taxon>
        <taxon>Muridae</taxon>
        <taxon>Murinae</taxon>
        <taxon>Mus</taxon>
        <taxon>Mus</taxon>
    </lineage>
</organism>
<evidence type="ECO:0000256" key="13">
    <source>
        <dbReference type="ARBA" id="ARBA00048679"/>
    </source>
</evidence>
<evidence type="ECO:0000256" key="1">
    <source>
        <dbReference type="ARBA" id="ARBA00004187"/>
    </source>
</evidence>
<evidence type="ECO:0000256" key="12">
    <source>
        <dbReference type="ARBA" id="ARBA00047899"/>
    </source>
</evidence>
<dbReference type="PROSITE" id="PS51158">
    <property type="entry name" value="ALPHA_KINASE"/>
    <property type="match status" value="1"/>
</dbReference>
<comment type="function">
    <text evidence="14">Protein kinase that recognizes phosphorylation sites in which the surrounding peptides have an alpha-helical conformation. Regulates cardiac development and cardiomyocyte differentiation by negatively regulating Wnt/beta-catenin signaling.</text>
</comment>
<feature type="compositionally biased region" description="Basic and acidic residues" evidence="17">
    <location>
        <begin position="855"/>
        <end position="864"/>
    </location>
</feature>
<feature type="compositionally biased region" description="Polar residues" evidence="17">
    <location>
        <begin position="394"/>
        <end position="406"/>
    </location>
</feature>
<dbReference type="RefSeq" id="XP_021006700.1">
    <property type="nucleotide sequence ID" value="XM_021151041.2"/>
</dbReference>
<dbReference type="PROSITE" id="PS50835">
    <property type="entry name" value="IG_LIKE"/>
    <property type="match status" value="2"/>
</dbReference>
<keyword evidence="7" id="KW-0677">Repeat</keyword>
<dbReference type="Gene3D" id="2.60.40.10">
    <property type="entry name" value="Immunoglobulins"/>
    <property type="match status" value="2"/>
</dbReference>
<dbReference type="FunFam" id="2.60.40.10:FF:000032">
    <property type="entry name" value="palladin isoform X1"/>
    <property type="match status" value="1"/>
</dbReference>
<dbReference type="GeneID" id="110285013"/>
<dbReference type="Gene3D" id="3.20.200.10">
    <property type="entry name" value="MHCK/EF2 kinase"/>
    <property type="match status" value="1"/>
</dbReference>
<name>A0A6P5NZI0_MUSCR</name>
<feature type="compositionally biased region" description="Basic and acidic residues" evidence="17">
    <location>
        <begin position="490"/>
        <end position="511"/>
    </location>
</feature>
<evidence type="ECO:0000313" key="20">
    <source>
        <dbReference type="Proteomes" id="UP000515126"/>
    </source>
</evidence>
<feature type="region of interest" description="Disordered" evidence="17">
    <location>
        <begin position="394"/>
        <end position="571"/>
    </location>
</feature>
<evidence type="ECO:0000259" key="18">
    <source>
        <dbReference type="PROSITE" id="PS50835"/>
    </source>
</evidence>
<dbReference type="InterPro" id="IPR013783">
    <property type="entry name" value="Ig-like_fold"/>
</dbReference>
<dbReference type="FunFam" id="3.20.200.10:FF:000005">
    <property type="entry name" value="Alpha-protein kinase 2"/>
    <property type="match status" value="1"/>
</dbReference>
<feature type="compositionally biased region" description="Basic and acidic residues" evidence="17">
    <location>
        <begin position="1732"/>
        <end position="1754"/>
    </location>
</feature>
<dbReference type="InterPro" id="IPR003599">
    <property type="entry name" value="Ig_sub"/>
</dbReference>
<comment type="catalytic activity">
    <reaction evidence="12">
        <text>L-threonyl-[protein] + ATP = O-phospho-L-threonyl-[protein] + ADP + H(+)</text>
        <dbReference type="Rhea" id="RHEA:46608"/>
        <dbReference type="Rhea" id="RHEA-COMP:11060"/>
        <dbReference type="Rhea" id="RHEA-COMP:11605"/>
        <dbReference type="ChEBI" id="CHEBI:15378"/>
        <dbReference type="ChEBI" id="CHEBI:30013"/>
        <dbReference type="ChEBI" id="CHEBI:30616"/>
        <dbReference type="ChEBI" id="CHEBI:61977"/>
        <dbReference type="ChEBI" id="CHEBI:456216"/>
        <dbReference type="EC" id="2.7.11.1"/>
    </reaction>
</comment>
<evidence type="ECO:0000256" key="11">
    <source>
        <dbReference type="ARBA" id="ARBA00023319"/>
    </source>
</evidence>
<dbReference type="GO" id="GO:0004674">
    <property type="term" value="F:protein serine/threonine kinase activity"/>
    <property type="evidence" value="ECO:0007669"/>
    <property type="project" value="UniProtKB-KW"/>
</dbReference>
<evidence type="ECO:0000256" key="6">
    <source>
        <dbReference type="ARBA" id="ARBA00022679"/>
    </source>
</evidence>
<feature type="region of interest" description="Disordered" evidence="17">
    <location>
        <begin position="724"/>
        <end position="773"/>
    </location>
</feature>
<keyword evidence="9" id="KW-0472">Membrane</keyword>
<dbReference type="GO" id="GO:0005524">
    <property type="term" value="F:ATP binding"/>
    <property type="evidence" value="ECO:0007669"/>
    <property type="project" value="InterPro"/>
</dbReference>
<feature type="region of interest" description="Disordered" evidence="17">
    <location>
        <begin position="1632"/>
        <end position="1696"/>
    </location>
</feature>
<keyword evidence="8 21" id="KW-0418">Kinase</keyword>
<keyword evidence="10" id="KW-1015">Disulfide bond</keyword>
<comment type="similarity">
    <text evidence="2">Belongs to the protein kinase superfamily. Alpha-type protein kinase family. ALPK subfamily.</text>
</comment>
<feature type="region of interest" description="Disordered" evidence="17">
    <location>
        <begin position="593"/>
        <end position="612"/>
    </location>
</feature>
<dbReference type="InterPro" id="IPR004166">
    <property type="entry name" value="a-kinase_dom"/>
</dbReference>
<comment type="subcellular location">
    <subcellularLocation>
        <location evidence="1">Basolateral cell membrane</location>
    </subcellularLocation>
</comment>
<evidence type="ECO:0000256" key="17">
    <source>
        <dbReference type="SAM" id="MobiDB-lite"/>
    </source>
</evidence>
<proteinExistence type="inferred from homology"/>
<evidence type="ECO:0000256" key="9">
    <source>
        <dbReference type="ARBA" id="ARBA00023136"/>
    </source>
</evidence>
<dbReference type="InterPro" id="IPR013098">
    <property type="entry name" value="Ig_I-set"/>
</dbReference>
<keyword evidence="20" id="KW-1185">Reference proteome</keyword>
<feature type="domain" description="Alpha-type protein kinase" evidence="19">
    <location>
        <begin position="1874"/>
        <end position="2106"/>
    </location>
</feature>
<dbReference type="InterPro" id="IPR003598">
    <property type="entry name" value="Ig_sub2"/>
</dbReference>
<keyword evidence="11" id="KW-0393">Immunoglobulin domain</keyword>
<feature type="region of interest" description="Disordered" evidence="17">
    <location>
        <begin position="1012"/>
        <end position="1062"/>
    </location>
</feature>
<reference evidence="21" key="1">
    <citation type="submission" date="2025-08" db="UniProtKB">
        <authorList>
            <consortium name="RefSeq"/>
        </authorList>
    </citation>
    <scope>IDENTIFICATION</scope>
</reference>
<protein>
    <recommendedName>
        <fullName evidence="15">Alpha-protein kinase 2</fullName>
        <ecNumber evidence="3">2.7.11.1</ecNumber>
    </recommendedName>
    <alternativeName>
        <fullName evidence="16">Heart alpha-protein kinase</fullName>
    </alternativeName>
</protein>
<dbReference type="SUPFAM" id="SSF56112">
    <property type="entry name" value="Protein kinase-like (PK-like)"/>
    <property type="match status" value="1"/>
</dbReference>
<dbReference type="Proteomes" id="UP000515126">
    <property type="component" value="Chromosome 18"/>
</dbReference>
<evidence type="ECO:0000256" key="3">
    <source>
        <dbReference type="ARBA" id="ARBA00012513"/>
    </source>
</evidence>
<feature type="domain" description="Ig-like" evidence="18">
    <location>
        <begin position="1759"/>
        <end position="1847"/>
    </location>
</feature>
<dbReference type="KEGG" id="mcal:110285013"/>
<evidence type="ECO:0000256" key="4">
    <source>
        <dbReference type="ARBA" id="ARBA00022475"/>
    </source>
</evidence>
<keyword evidence="6" id="KW-0808">Transferase</keyword>
<feature type="region of interest" description="Disordered" evidence="17">
    <location>
        <begin position="1720"/>
        <end position="1754"/>
    </location>
</feature>
<dbReference type="Pfam" id="PF07679">
    <property type="entry name" value="I-set"/>
    <property type="match status" value="2"/>
</dbReference>
<feature type="compositionally biased region" description="Polar residues" evidence="17">
    <location>
        <begin position="1574"/>
        <end position="1592"/>
    </location>
</feature>
<dbReference type="SMART" id="SM00408">
    <property type="entry name" value="IGc2"/>
    <property type="match status" value="2"/>
</dbReference>
<accession>A0A6P5NZI0</accession>
<evidence type="ECO:0000256" key="15">
    <source>
        <dbReference type="ARBA" id="ARBA00073273"/>
    </source>
</evidence>
<dbReference type="EC" id="2.7.11.1" evidence="3"/>
<evidence type="ECO:0000259" key="19">
    <source>
        <dbReference type="PROSITE" id="PS51158"/>
    </source>
</evidence>
<evidence type="ECO:0000256" key="16">
    <source>
        <dbReference type="ARBA" id="ARBA00080408"/>
    </source>
</evidence>
<feature type="domain" description="Ig-like" evidence="18">
    <location>
        <begin position="7"/>
        <end position="105"/>
    </location>
</feature>
<evidence type="ECO:0000256" key="7">
    <source>
        <dbReference type="ARBA" id="ARBA00022737"/>
    </source>
</evidence>
<dbReference type="SMART" id="SM00409">
    <property type="entry name" value="IG"/>
    <property type="match status" value="2"/>
</dbReference>
<evidence type="ECO:0000256" key="5">
    <source>
        <dbReference type="ARBA" id="ARBA00022527"/>
    </source>
</evidence>
<dbReference type="CDD" id="cd16974">
    <property type="entry name" value="Alpha_kinase_ALPK2"/>
    <property type="match status" value="1"/>
</dbReference>
<comment type="catalytic activity">
    <reaction evidence="13">
        <text>L-seryl-[protein] + ATP = O-phospho-L-seryl-[protein] + ADP + H(+)</text>
        <dbReference type="Rhea" id="RHEA:17989"/>
        <dbReference type="Rhea" id="RHEA-COMP:9863"/>
        <dbReference type="Rhea" id="RHEA-COMP:11604"/>
        <dbReference type="ChEBI" id="CHEBI:15378"/>
        <dbReference type="ChEBI" id="CHEBI:29999"/>
        <dbReference type="ChEBI" id="CHEBI:30616"/>
        <dbReference type="ChEBI" id="CHEBI:83421"/>
        <dbReference type="ChEBI" id="CHEBI:456216"/>
        <dbReference type="EC" id="2.7.11.1"/>
    </reaction>
</comment>
<dbReference type="GO" id="GO:0016323">
    <property type="term" value="C:basolateral plasma membrane"/>
    <property type="evidence" value="ECO:0007669"/>
    <property type="project" value="UniProtKB-SubCell"/>
</dbReference>
<evidence type="ECO:0000313" key="21">
    <source>
        <dbReference type="RefSeq" id="XP_021006700.1"/>
    </source>
</evidence>
<dbReference type="SMART" id="SM00811">
    <property type="entry name" value="Alpha_kinase"/>
    <property type="match status" value="1"/>
</dbReference>
<dbReference type="InterPro" id="IPR007110">
    <property type="entry name" value="Ig-like_dom"/>
</dbReference>
<keyword evidence="4" id="KW-1003">Cell membrane</keyword>
<evidence type="ECO:0000256" key="10">
    <source>
        <dbReference type="ARBA" id="ARBA00023157"/>
    </source>
</evidence>
<evidence type="ECO:0000256" key="14">
    <source>
        <dbReference type="ARBA" id="ARBA00059647"/>
    </source>
</evidence>
<dbReference type="Pfam" id="PF02816">
    <property type="entry name" value="Alpha_kinase"/>
    <property type="match status" value="1"/>
</dbReference>
<dbReference type="InterPro" id="IPR011009">
    <property type="entry name" value="Kinase-like_dom_sf"/>
</dbReference>
<dbReference type="PANTHER" id="PTHR47091:SF2">
    <property type="entry name" value="ALPHA-PROTEIN KINASE 2"/>
    <property type="match status" value="1"/>
</dbReference>
<sequence>MTDPGCPERRTLCFLSTLLSQKVPENSDVVLRCMIAGQPKPEVTWYKNGQAIDLGGTVSSYEFFENQYIHLLHLSCCTQSDAAVYQVSARNCVGMICCSASLEVQCLQDPQVSPDPGGSRDTAGKCKTEIREEDSINHKEGKWNPCKKEESTADPFLDKFNHLSSPQIVARGDSVASNSENPQYIKETRQRMGQYNSNNMQENSFNSNNTVEKQDVSQLWTVHATVPGIISDGLGYEESNESVSPSHQTPKVQKYISFSLPLPEATPCPYPDDSNSINMQPGPQVSSEDSDSDYELCPEITLTYTEEFSDDDLEYLECSDVMTDYSNAVWQRSLQGTDRVFLLESDDEEMEFNECGQGGCEHFFSEMGCGPQVSGGMWSMNVATGFCSYHSQPQEVGVRSSGTSGHSPLPLHSEMTLTLGPHQDGTAKMTEPGRAPLPTAPEAVENDCSGIRGETRDNPEAGEEFSGENLQTMDKAETEASVKPLSGGSDKTEVKQGLENLARERTDEKYPGSRKAALRPTRARRPGMKANTKKQLLRDSAPKGTLDLLPKEPTRQPLSGSYGQEPTHTEAGAPGWDSHFHAEACIPLPTEQDSKILRPPADPLSKEEDSSFEGGGALLNKLFEASQIPDRTDHLQMQIQETIGESSSLNQMSAFSVPAEELSTFAGATTHSVSNLSEINRENLSLAQYPGLESCPQSLQQEGRPNRDRDLPGALWAESAHELSPLEDNEEEVSQPPASVALPQGDGVHCREPEGLSDSFPQPTAPSLPLENVGSGSRVREAACGVGCFEAGDQETCYATMDLLVGAPVDKYLPQEICPEDLELTEGQSEECDLCLPDKILAVLQTQGSEPPQSTDKRSQDGKSAEGPLFNSTFTWGTAQEASEDAVGEIAADVGNSPSIFSSTLPYNERGFGETQPLCSETISFVKDSEGSYGSSSLSIPVAIDTLASYSSDRECSKEQSAESTANVDCHQVTRKTEGISTNETEVPEIKCHSVSVPQDNDFDVGADQVSCEARGEDNSQSLPDEDSQSGCSLSSSTGEATGETLVPAPSNTGAHGHFSMPEGQGLCSRALQMDNQPVCQSQAMEGAHSRGLEEDFQEKGSGMKHRIRPQSTSHQVSLSANDFQEILSSIPTMQQETNVEPLEHSLADSREEIECSSDPRTSDLVVAEKTVGEDSHLVDSVPALPDILLGEKDDVGLGSWAVGGKVKIITLEAPIFEIWPPELLRHPGYKEAEAGLTMPGRSWALSDILRAGATRSEQGALGGAAWVPSPQADALMALGVNRDTWLGAAPDRQANCNRLSSQCLNQPRFLESSVDPVEDKELEVMDSPSEVSKTGEMEMAETLNEEQEETQQTLRHPSFVNQSVNFPRILESSVDPIDDRGEVEGVWPEKPEPSDSSVEGNEFIVGNTCQRVDIQPVSLQLPHPQDSEEIIPYEHTTNQNRVDGERADAKTSLLDEAKAEAEAAVWQAQGPGEEGQGIPSVCNMSQTQDGGDRSLGEAGQRGMDETKVISPLSPLSSYLTGMTHTSVKAETNNSTGHIYGGSEPRTRQSVIPMKKEKGTIESKCGKHVRSSDDLTNTSCTSSPKGSVTRLSISHDMEELKSERLQIAETKPLNSSDSPTMTLALISGECESEKDPESLLLRDPCPKGSTLDSGKKSRDQQQRPVAAQVSKAPGDQSAMAGSEEGKKKQEASGSGHLTAGIKKKIFSRVAALRLRLEEKENSRKNSIVKKTPKFERSLSRTDEKRDPKRAPCKAEGKAPVLLKRIQAEMAPEHSGNIKLSCQFSEIHEDSTVCWTKDSKSIAQVKKSAGDNSSVSLAIVQAGQKDQGLYYCCLKNSYGKVTAEFNLTAEVLKQLSSHTEYRGCEEIEFSQLIFKEDVFNDSYFGDHLRGQISTEELHFGEGVHRKAFRSKVMQGLMPVFQPGHACVLKVHNAVAHGTRNNDELVQRNYKLAAQECYVQNTARYYAKIYAAEAQPLEGFGEVPEIIPIFLIRRPENNIPYATVEEELIGEFVKYSIRDGKEINFLRRDSEAGQKCCTFQHWVYQKTSGCLLVTDMQGVGMKLTDVGIATLARGYKGFKGNCSMTFIDQFRALHQCNKYCKMLGLKSLQNNSQKPKKTILGKGRVPTNAMPVKTPESEMPPAERKT</sequence>
<dbReference type="PANTHER" id="PTHR47091">
    <property type="entry name" value="ALPHA-PROTEIN KINASE 2-RELATED"/>
    <property type="match status" value="1"/>
</dbReference>
<dbReference type="InterPro" id="IPR036179">
    <property type="entry name" value="Ig-like_dom_sf"/>
</dbReference>
<dbReference type="SUPFAM" id="SSF48726">
    <property type="entry name" value="Immunoglobulin"/>
    <property type="match status" value="2"/>
</dbReference>
<feature type="compositionally biased region" description="Polar residues" evidence="17">
    <location>
        <begin position="556"/>
        <end position="566"/>
    </location>
</feature>
<dbReference type="CTD" id="115701"/>
<evidence type="ECO:0000256" key="2">
    <source>
        <dbReference type="ARBA" id="ARBA00008651"/>
    </source>
</evidence>
<evidence type="ECO:0000256" key="8">
    <source>
        <dbReference type="ARBA" id="ARBA00022777"/>
    </source>
</evidence>
<feature type="region of interest" description="Disordered" evidence="17">
    <location>
        <begin position="847"/>
        <end position="871"/>
    </location>
</feature>